<feature type="compositionally biased region" description="Basic residues" evidence="5">
    <location>
        <begin position="350"/>
        <end position="368"/>
    </location>
</feature>
<dbReference type="STRING" id="6573.A0A210QF69"/>
<evidence type="ECO:0000256" key="2">
    <source>
        <dbReference type="ARBA" id="ARBA00022853"/>
    </source>
</evidence>
<reference evidence="7 8" key="1">
    <citation type="journal article" date="2017" name="Nat. Ecol. Evol.">
        <title>Scallop genome provides insights into evolution of bilaterian karyotype and development.</title>
        <authorList>
            <person name="Wang S."/>
            <person name="Zhang J."/>
            <person name="Jiao W."/>
            <person name="Li J."/>
            <person name="Xun X."/>
            <person name="Sun Y."/>
            <person name="Guo X."/>
            <person name="Huan P."/>
            <person name="Dong B."/>
            <person name="Zhang L."/>
            <person name="Hu X."/>
            <person name="Sun X."/>
            <person name="Wang J."/>
            <person name="Zhao C."/>
            <person name="Wang Y."/>
            <person name="Wang D."/>
            <person name="Huang X."/>
            <person name="Wang R."/>
            <person name="Lv J."/>
            <person name="Li Y."/>
            <person name="Zhang Z."/>
            <person name="Liu B."/>
            <person name="Lu W."/>
            <person name="Hui Y."/>
            <person name="Liang J."/>
            <person name="Zhou Z."/>
            <person name="Hou R."/>
            <person name="Li X."/>
            <person name="Liu Y."/>
            <person name="Li H."/>
            <person name="Ning X."/>
            <person name="Lin Y."/>
            <person name="Zhao L."/>
            <person name="Xing Q."/>
            <person name="Dou J."/>
            <person name="Li Y."/>
            <person name="Mao J."/>
            <person name="Guo H."/>
            <person name="Dou H."/>
            <person name="Li T."/>
            <person name="Mu C."/>
            <person name="Jiang W."/>
            <person name="Fu Q."/>
            <person name="Fu X."/>
            <person name="Miao Y."/>
            <person name="Liu J."/>
            <person name="Yu Q."/>
            <person name="Li R."/>
            <person name="Liao H."/>
            <person name="Li X."/>
            <person name="Kong Y."/>
            <person name="Jiang Z."/>
            <person name="Chourrout D."/>
            <person name="Li R."/>
            <person name="Bao Z."/>
        </authorList>
    </citation>
    <scope>NUCLEOTIDE SEQUENCE [LARGE SCALE GENOMIC DNA]</scope>
    <source>
        <strain evidence="7 8">PY_sf001</strain>
    </source>
</reference>
<dbReference type="Pfam" id="PF08766">
    <property type="entry name" value="DEK_C"/>
    <property type="match status" value="1"/>
</dbReference>
<keyword evidence="4" id="KW-0539">Nucleus</keyword>
<dbReference type="InterPro" id="IPR044198">
    <property type="entry name" value="DEK"/>
</dbReference>
<feature type="region of interest" description="Disordered" evidence="5">
    <location>
        <begin position="1"/>
        <end position="98"/>
    </location>
</feature>
<protein>
    <submittedName>
        <fullName evidence="7">Protein DEK</fullName>
    </submittedName>
</protein>
<dbReference type="GO" id="GO:0003677">
    <property type="term" value="F:DNA binding"/>
    <property type="evidence" value="ECO:0007669"/>
    <property type="project" value="UniProtKB-KW"/>
</dbReference>
<feature type="compositionally biased region" description="Basic residues" evidence="5">
    <location>
        <begin position="242"/>
        <end position="266"/>
    </location>
</feature>
<evidence type="ECO:0000259" key="6">
    <source>
        <dbReference type="PROSITE" id="PS51998"/>
    </source>
</evidence>
<feature type="region of interest" description="Disordered" evidence="5">
    <location>
        <begin position="237"/>
        <end position="407"/>
    </location>
</feature>
<proteinExistence type="predicted"/>
<feature type="compositionally biased region" description="Basic and acidic residues" evidence="5">
    <location>
        <begin position="20"/>
        <end position="37"/>
    </location>
</feature>
<dbReference type="SUPFAM" id="SSF109715">
    <property type="entry name" value="DEK C-terminal domain"/>
    <property type="match status" value="1"/>
</dbReference>
<dbReference type="PANTHER" id="PTHR13468">
    <property type="entry name" value="DEK PROTEIN"/>
    <property type="match status" value="1"/>
</dbReference>
<evidence type="ECO:0000256" key="3">
    <source>
        <dbReference type="ARBA" id="ARBA00023125"/>
    </source>
</evidence>
<dbReference type="GO" id="GO:2000779">
    <property type="term" value="P:regulation of double-strand break repair"/>
    <property type="evidence" value="ECO:0007669"/>
    <property type="project" value="TreeGrafter"/>
</dbReference>
<dbReference type="AlphaFoldDB" id="A0A210QF69"/>
<sequence length="456" mass="51734">MSDTEDRENSPVSKEEEDNDVQKMESDSDEDANHENSDDVEPSATKLESSTAAINESTTKSPSPKKKKQAAKKEVEDEVEEENEDESDGEPKLGLLERPVVIESGKRQKKKVERLDISGNATPKEKKQIEFDGAGLKLGDCPRIELQIQKNKADDLKVLHRFLFGLRGATNAVKKNLRNFNGFNFEKDDKEYEKKAASLIKYTMAMLKQLCGILDLERQGSKEQVIERLMTFCVEPKDSGKKVPKPKRKRGAAAKKEKGVKRKRASKKEMEERRKNAKKAQEDDDDDEEEEEEENDEDESVEESNEEVEEKESEKSESSEEESAEEEEEEAPKKKKRKIETPKKTSPKEKKAKKPAAKKETKKPKVTPKKVAAPVVSDSDSEDSEDSDDEPLQKKAKPAPPTNDDLKTLVKKILDKANLEEVTMKSVIKEVYGKYPAFDLTDRKDYIKKTVKQLIT</sequence>
<dbReference type="EMBL" id="NEDP02003918">
    <property type="protein sequence ID" value="OWF47407.1"/>
    <property type="molecule type" value="Genomic_DNA"/>
</dbReference>
<feature type="domain" description="DEK-C" evidence="6">
    <location>
        <begin position="400"/>
        <end position="456"/>
    </location>
</feature>
<keyword evidence="3" id="KW-0238">DNA-binding</keyword>
<evidence type="ECO:0000256" key="5">
    <source>
        <dbReference type="SAM" id="MobiDB-lite"/>
    </source>
</evidence>
<dbReference type="GO" id="GO:0005634">
    <property type="term" value="C:nucleus"/>
    <property type="evidence" value="ECO:0007669"/>
    <property type="project" value="UniProtKB-SubCell"/>
</dbReference>
<keyword evidence="2" id="KW-0156">Chromatin regulator</keyword>
<feature type="compositionally biased region" description="Low complexity" evidence="5">
    <location>
        <begin position="369"/>
        <end position="378"/>
    </location>
</feature>
<dbReference type="Gene3D" id="1.10.10.60">
    <property type="entry name" value="Homeodomain-like"/>
    <property type="match status" value="1"/>
</dbReference>
<dbReference type="PROSITE" id="PS51998">
    <property type="entry name" value="DEK_C"/>
    <property type="match status" value="1"/>
</dbReference>
<dbReference type="InterPro" id="IPR014876">
    <property type="entry name" value="DEK_C"/>
</dbReference>
<feature type="compositionally biased region" description="Acidic residues" evidence="5">
    <location>
        <begin position="319"/>
        <end position="330"/>
    </location>
</feature>
<keyword evidence="8" id="KW-1185">Reference proteome</keyword>
<evidence type="ECO:0000256" key="1">
    <source>
        <dbReference type="ARBA" id="ARBA00004123"/>
    </source>
</evidence>
<dbReference type="GO" id="GO:0006325">
    <property type="term" value="P:chromatin organization"/>
    <property type="evidence" value="ECO:0007669"/>
    <property type="project" value="UniProtKB-KW"/>
</dbReference>
<feature type="compositionally biased region" description="Acidic residues" evidence="5">
    <location>
        <begin position="76"/>
        <end position="88"/>
    </location>
</feature>
<feature type="compositionally biased region" description="Acidic residues" evidence="5">
    <location>
        <begin position="282"/>
        <end position="311"/>
    </location>
</feature>
<evidence type="ECO:0000313" key="8">
    <source>
        <dbReference type="Proteomes" id="UP000242188"/>
    </source>
</evidence>
<dbReference type="PANTHER" id="PTHR13468:SF1">
    <property type="entry name" value="PROTEIN DEK"/>
    <property type="match status" value="1"/>
</dbReference>
<dbReference type="OrthoDB" id="370884at2759"/>
<organism evidence="7 8">
    <name type="scientific">Mizuhopecten yessoensis</name>
    <name type="common">Japanese scallop</name>
    <name type="synonym">Patinopecten yessoensis</name>
    <dbReference type="NCBI Taxonomy" id="6573"/>
    <lineage>
        <taxon>Eukaryota</taxon>
        <taxon>Metazoa</taxon>
        <taxon>Spiralia</taxon>
        <taxon>Lophotrochozoa</taxon>
        <taxon>Mollusca</taxon>
        <taxon>Bivalvia</taxon>
        <taxon>Autobranchia</taxon>
        <taxon>Pteriomorphia</taxon>
        <taxon>Pectinida</taxon>
        <taxon>Pectinoidea</taxon>
        <taxon>Pectinidae</taxon>
        <taxon>Mizuhopecten</taxon>
    </lineage>
</organism>
<name>A0A210QF69_MIZYE</name>
<comment type="subcellular location">
    <subcellularLocation>
        <location evidence="1">Nucleus</location>
    </subcellularLocation>
</comment>
<feature type="compositionally biased region" description="Basic and acidic residues" evidence="5">
    <location>
        <begin position="339"/>
        <end position="349"/>
    </location>
</feature>
<comment type="caution">
    <text evidence="7">The sequence shown here is derived from an EMBL/GenBank/DDBJ whole genome shotgun (WGS) entry which is preliminary data.</text>
</comment>
<dbReference type="GO" id="GO:0042393">
    <property type="term" value="F:histone binding"/>
    <property type="evidence" value="ECO:0007669"/>
    <property type="project" value="TreeGrafter"/>
</dbReference>
<accession>A0A210QF69</accession>
<gene>
    <name evidence="7" type="ORF">KP79_PYT08189</name>
</gene>
<evidence type="ECO:0000313" key="7">
    <source>
        <dbReference type="EMBL" id="OWF47407.1"/>
    </source>
</evidence>
<dbReference type="Proteomes" id="UP000242188">
    <property type="component" value="Unassembled WGS sequence"/>
</dbReference>
<evidence type="ECO:0000256" key="4">
    <source>
        <dbReference type="ARBA" id="ARBA00023242"/>
    </source>
</evidence>
<feature type="compositionally biased region" description="Acidic residues" evidence="5">
    <location>
        <begin position="379"/>
        <end position="390"/>
    </location>
</feature>